<dbReference type="SMART" id="SM00480">
    <property type="entry name" value="POL3Bc"/>
    <property type="match status" value="1"/>
</dbReference>
<evidence type="ECO:0000259" key="10">
    <source>
        <dbReference type="Pfam" id="PF02767"/>
    </source>
</evidence>
<evidence type="ECO:0000256" key="7">
    <source>
        <dbReference type="ARBA" id="ARBA00022932"/>
    </source>
</evidence>
<dbReference type="GO" id="GO:0003887">
    <property type="term" value="F:DNA-directed DNA polymerase activity"/>
    <property type="evidence" value="ECO:0007669"/>
    <property type="project" value="UniProtKB-KW"/>
</dbReference>
<protein>
    <submittedName>
        <fullName evidence="12">DNA polymerase III beta subunit</fullName>
        <ecNumber evidence="12">2.7.7.7</ecNumber>
    </submittedName>
</protein>
<feature type="domain" description="DNA polymerase III beta sliding clamp N-terminal" evidence="9">
    <location>
        <begin position="1"/>
        <end position="122"/>
    </location>
</feature>
<evidence type="ECO:0000313" key="12">
    <source>
        <dbReference type="EMBL" id="SAP16284.1"/>
    </source>
</evidence>
<keyword evidence="4 12" id="KW-0808">Transferase</keyword>
<dbReference type="CDD" id="cd00140">
    <property type="entry name" value="beta_clamp"/>
    <property type="match status" value="1"/>
</dbReference>
<dbReference type="GO" id="GO:0006271">
    <property type="term" value="P:DNA strand elongation involved in DNA replication"/>
    <property type="evidence" value="ECO:0007669"/>
    <property type="project" value="TreeGrafter"/>
</dbReference>
<dbReference type="EC" id="2.7.7.7" evidence="12"/>
<gene>
    <name evidence="12" type="ORF">BN4615_P10947</name>
</gene>
<proteinExistence type="inferred from homology"/>
<dbReference type="EMBL" id="LT559120">
    <property type="protein sequence ID" value="SAP16284.1"/>
    <property type="molecule type" value="Genomic_DNA"/>
</dbReference>
<keyword evidence="8" id="KW-0238">DNA-binding</keyword>
<dbReference type="Pfam" id="PF02768">
    <property type="entry name" value="DNA_pol3_beta_3"/>
    <property type="match status" value="1"/>
</dbReference>
<dbReference type="InterPro" id="IPR001001">
    <property type="entry name" value="DNA_polIII_beta"/>
</dbReference>
<dbReference type="InterPro" id="IPR022635">
    <property type="entry name" value="DNA_polIII_beta_C"/>
</dbReference>
<dbReference type="GO" id="GO:0003677">
    <property type="term" value="F:DNA binding"/>
    <property type="evidence" value="ECO:0007669"/>
    <property type="project" value="UniProtKB-KW"/>
</dbReference>
<dbReference type="Gene3D" id="3.10.150.10">
    <property type="entry name" value="DNA Polymerase III, subunit A, domain 2"/>
    <property type="match status" value="3"/>
</dbReference>
<dbReference type="GO" id="GO:0009360">
    <property type="term" value="C:DNA polymerase III complex"/>
    <property type="evidence" value="ECO:0007669"/>
    <property type="project" value="InterPro"/>
</dbReference>
<evidence type="ECO:0000256" key="3">
    <source>
        <dbReference type="ARBA" id="ARBA00022490"/>
    </source>
</evidence>
<keyword evidence="5 12" id="KW-0548">Nucleotidyltransferase</keyword>
<evidence type="ECO:0000256" key="2">
    <source>
        <dbReference type="ARBA" id="ARBA00010752"/>
    </source>
</evidence>
<feature type="domain" description="DNA polymerase III beta sliding clamp C-terminal" evidence="11">
    <location>
        <begin position="258"/>
        <end position="366"/>
    </location>
</feature>
<keyword evidence="3" id="KW-0963">Cytoplasm</keyword>
<dbReference type="SUPFAM" id="SSF55979">
    <property type="entry name" value="DNA clamp"/>
    <property type="match status" value="3"/>
</dbReference>
<accession>A0A1M4BL89</accession>
<evidence type="ECO:0000259" key="11">
    <source>
        <dbReference type="Pfam" id="PF02768"/>
    </source>
</evidence>
<reference evidence="12" key="1">
    <citation type="submission" date="2016-04" db="EMBL/GenBank/DDBJ databases">
        <authorList>
            <person name="Evans L.H."/>
            <person name="Alamgir A."/>
            <person name="Owens N."/>
            <person name="Weber N.D."/>
            <person name="Virtaneva K."/>
            <person name="Barbian K."/>
            <person name="Babar A."/>
            <person name="Rosenke K."/>
        </authorList>
    </citation>
    <scope>NUCLEOTIDE SEQUENCE</scope>
    <source>
        <strain evidence="12">Nono1</strain>
    </source>
</reference>
<dbReference type="Pfam" id="PF02767">
    <property type="entry name" value="DNA_pol3_beta_2"/>
    <property type="match status" value="1"/>
</dbReference>
<dbReference type="Pfam" id="PF00712">
    <property type="entry name" value="DNA_pol3_beta"/>
    <property type="match status" value="1"/>
</dbReference>
<dbReference type="AlphaFoldDB" id="A0A1M4BL89"/>
<evidence type="ECO:0000256" key="5">
    <source>
        <dbReference type="ARBA" id="ARBA00022695"/>
    </source>
</evidence>
<dbReference type="PANTHER" id="PTHR30478">
    <property type="entry name" value="DNA POLYMERASE III SUBUNIT BETA"/>
    <property type="match status" value="1"/>
</dbReference>
<comment type="similarity">
    <text evidence="2">Belongs to the beta sliding clamp family.</text>
</comment>
<dbReference type="GO" id="GO:0008408">
    <property type="term" value="F:3'-5' exonuclease activity"/>
    <property type="evidence" value="ECO:0007669"/>
    <property type="project" value="InterPro"/>
</dbReference>
<evidence type="ECO:0000256" key="1">
    <source>
        <dbReference type="ARBA" id="ARBA00004496"/>
    </source>
</evidence>
<evidence type="ECO:0000256" key="4">
    <source>
        <dbReference type="ARBA" id="ARBA00022679"/>
    </source>
</evidence>
<sequence>MKISVEPKLLADTVAWAASVLPNQAGHPILSGIHFEAADGSDAVTISATDNDVSVRATIACNEVAEPGRALLPGRVLNEAVKTLPGRRYVSIAAGERETTFQCGRAEFSLPIMAVKDFPALPEPATTVGSVGAKELAEAVAQVAPATAHHSSTPMYVVVRLAFEGEILTCVGTDSYRIATSRTTWTPARPGPVTAAHAAAVSLRDLLRGFADGEAAIGLNESLLSLTGDGRTATIRLIAIEQYINYQGGMSITFPSWAEADRADLLEAAKRVALFTSKDEAVYLTLTDDAIHIGGGTGQIGKGSDVIDCRFDGDEAMTLKFQPQFLADAISAVHTDRVRIGVLAPHRPCLLASTDEQYRYLCMPLRADS</sequence>
<feature type="domain" description="DNA polymerase III beta sliding clamp central" evidence="10">
    <location>
        <begin position="133"/>
        <end position="238"/>
    </location>
</feature>
<evidence type="ECO:0000259" key="9">
    <source>
        <dbReference type="Pfam" id="PF00712"/>
    </source>
</evidence>
<comment type="subcellular location">
    <subcellularLocation>
        <location evidence="1">Cytoplasm</location>
    </subcellularLocation>
</comment>
<dbReference type="InterPro" id="IPR046938">
    <property type="entry name" value="DNA_clamp_sf"/>
</dbReference>
<name>A0A1M4BL89_9ACTN</name>
<dbReference type="PANTHER" id="PTHR30478:SF0">
    <property type="entry name" value="BETA SLIDING CLAMP"/>
    <property type="match status" value="1"/>
</dbReference>
<dbReference type="InterPro" id="IPR022634">
    <property type="entry name" value="DNA_polIII_beta_N"/>
</dbReference>
<keyword evidence="6" id="KW-0235">DNA replication</keyword>
<dbReference type="InterPro" id="IPR022637">
    <property type="entry name" value="DNA_polIII_beta_cen"/>
</dbReference>
<evidence type="ECO:0000256" key="6">
    <source>
        <dbReference type="ARBA" id="ARBA00022705"/>
    </source>
</evidence>
<evidence type="ECO:0000256" key="8">
    <source>
        <dbReference type="ARBA" id="ARBA00023125"/>
    </source>
</evidence>
<dbReference type="RefSeq" id="WP_225267147.1">
    <property type="nucleotide sequence ID" value="NZ_CP084058.1"/>
</dbReference>
<organism evidence="12">
    <name type="scientific">Nonomuraea gerenzanensis</name>
    <dbReference type="NCBI Taxonomy" id="93944"/>
    <lineage>
        <taxon>Bacteria</taxon>
        <taxon>Bacillati</taxon>
        <taxon>Actinomycetota</taxon>
        <taxon>Actinomycetes</taxon>
        <taxon>Streptosporangiales</taxon>
        <taxon>Streptosporangiaceae</taxon>
        <taxon>Nonomuraea</taxon>
    </lineage>
</organism>
<dbReference type="NCBIfam" id="TIGR00663">
    <property type="entry name" value="dnan"/>
    <property type="match status" value="1"/>
</dbReference>
<dbReference type="GO" id="GO:0005737">
    <property type="term" value="C:cytoplasm"/>
    <property type="evidence" value="ECO:0007669"/>
    <property type="project" value="UniProtKB-SubCell"/>
</dbReference>
<keyword evidence="7" id="KW-0239">DNA-directed DNA polymerase</keyword>